<dbReference type="Gene3D" id="3.40.309.10">
    <property type="entry name" value="Aldehyde Dehydrogenase, Chain A, domain 2"/>
    <property type="match status" value="1"/>
</dbReference>
<evidence type="ECO:0000256" key="2">
    <source>
        <dbReference type="ARBA" id="ARBA00023002"/>
    </source>
</evidence>
<dbReference type="InterPro" id="IPR016162">
    <property type="entry name" value="Ald_DH_N"/>
</dbReference>
<feature type="domain" description="Aldehyde dehydrogenase" evidence="6">
    <location>
        <begin position="62"/>
        <end position="189"/>
    </location>
</feature>
<feature type="region of interest" description="Disordered" evidence="5">
    <location>
        <begin position="1"/>
        <end position="50"/>
    </location>
</feature>
<feature type="active site" evidence="3">
    <location>
        <position position="119"/>
    </location>
</feature>
<sequence>MSFNGEEQQGQSLTESVTHGEAQTTVLASQRRRQPGGEEKERPRFTPRNQRHRWKVRQWVGLGVPDGVINVVTGYGATAGAAISSHMDIDMISFTGSTVTGHRIMQAAATSNLKSVCLELGGKSPFIIFKDVDLEKIVPLALLGCLYNQGQICVAGSRVFVQEEIYDEFLVKLEEQLKKWVVGDPFDSNGSILLKSRHIHHLLFF</sequence>
<dbReference type="Proteomes" id="UP000250235">
    <property type="component" value="Unassembled WGS sequence"/>
</dbReference>
<evidence type="ECO:0000256" key="1">
    <source>
        <dbReference type="ARBA" id="ARBA00009986"/>
    </source>
</evidence>
<dbReference type="Gene3D" id="3.40.605.10">
    <property type="entry name" value="Aldehyde Dehydrogenase, Chain A, domain 1"/>
    <property type="match status" value="1"/>
</dbReference>
<dbReference type="InterPro" id="IPR015590">
    <property type="entry name" value="Aldehyde_DH_dom"/>
</dbReference>
<evidence type="ECO:0000259" key="6">
    <source>
        <dbReference type="Pfam" id="PF00171"/>
    </source>
</evidence>
<gene>
    <name evidence="7" type="ORF">F511_44997</name>
</gene>
<protein>
    <recommendedName>
        <fullName evidence="6">Aldehyde dehydrogenase domain-containing protein</fullName>
    </recommendedName>
</protein>
<dbReference type="SUPFAM" id="SSF53720">
    <property type="entry name" value="ALDH-like"/>
    <property type="match status" value="1"/>
</dbReference>
<organism evidence="7 8">
    <name type="scientific">Dorcoceras hygrometricum</name>
    <dbReference type="NCBI Taxonomy" id="472368"/>
    <lineage>
        <taxon>Eukaryota</taxon>
        <taxon>Viridiplantae</taxon>
        <taxon>Streptophyta</taxon>
        <taxon>Embryophyta</taxon>
        <taxon>Tracheophyta</taxon>
        <taxon>Spermatophyta</taxon>
        <taxon>Magnoliopsida</taxon>
        <taxon>eudicotyledons</taxon>
        <taxon>Gunneridae</taxon>
        <taxon>Pentapetalae</taxon>
        <taxon>asterids</taxon>
        <taxon>lamiids</taxon>
        <taxon>Lamiales</taxon>
        <taxon>Gesneriaceae</taxon>
        <taxon>Didymocarpoideae</taxon>
        <taxon>Trichosporeae</taxon>
        <taxon>Loxocarpinae</taxon>
        <taxon>Dorcoceras</taxon>
    </lineage>
</organism>
<evidence type="ECO:0000313" key="7">
    <source>
        <dbReference type="EMBL" id="KZV13823.1"/>
    </source>
</evidence>
<feature type="compositionally biased region" description="Polar residues" evidence="5">
    <location>
        <begin position="1"/>
        <end position="28"/>
    </location>
</feature>
<dbReference type="PANTHER" id="PTHR11699">
    <property type="entry name" value="ALDEHYDE DEHYDROGENASE-RELATED"/>
    <property type="match status" value="1"/>
</dbReference>
<comment type="similarity">
    <text evidence="1 4">Belongs to the aldehyde dehydrogenase family.</text>
</comment>
<dbReference type="EMBL" id="KV025336">
    <property type="protein sequence ID" value="KZV13823.1"/>
    <property type="molecule type" value="Genomic_DNA"/>
</dbReference>
<keyword evidence="8" id="KW-1185">Reference proteome</keyword>
<evidence type="ECO:0000256" key="3">
    <source>
        <dbReference type="PROSITE-ProRule" id="PRU10007"/>
    </source>
</evidence>
<dbReference type="InterPro" id="IPR016161">
    <property type="entry name" value="Ald_DH/histidinol_DH"/>
</dbReference>
<dbReference type="Pfam" id="PF00171">
    <property type="entry name" value="Aldedh"/>
    <property type="match status" value="1"/>
</dbReference>
<dbReference type="OrthoDB" id="310895at2759"/>
<keyword evidence="2 4" id="KW-0560">Oxidoreductase</keyword>
<dbReference type="PROSITE" id="PS00687">
    <property type="entry name" value="ALDEHYDE_DEHYDR_GLU"/>
    <property type="match status" value="1"/>
</dbReference>
<dbReference type="PROSITE" id="PS00070">
    <property type="entry name" value="ALDEHYDE_DEHYDR_CYS"/>
    <property type="match status" value="1"/>
</dbReference>
<proteinExistence type="inferred from homology"/>
<reference evidence="7 8" key="1">
    <citation type="journal article" date="2015" name="Proc. Natl. Acad. Sci. U.S.A.">
        <title>The resurrection genome of Boea hygrometrica: A blueprint for survival of dehydration.</title>
        <authorList>
            <person name="Xiao L."/>
            <person name="Yang G."/>
            <person name="Zhang L."/>
            <person name="Yang X."/>
            <person name="Zhao S."/>
            <person name="Ji Z."/>
            <person name="Zhou Q."/>
            <person name="Hu M."/>
            <person name="Wang Y."/>
            <person name="Chen M."/>
            <person name="Xu Y."/>
            <person name="Jin H."/>
            <person name="Xiao X."/>
            <person name="Hu G."/>
            <person name="Bao F."/>
            <person name="Hu Y."/>
            <person name="Wan P."/>
            <person name="Li L."/>
            <person name="Deng X."/>
            <person name="Kuang T."/>
            <person name="Xiang C."/>
            <person name="Zhu J.K."/>
            <person name="Oliver M.J."/>
            <person name="He Y."/>
        </authorList>
    </citation>
    <scope>NUCLEOTIDE SEQUENCE [LARGE SCALE GENOMIC DNA]</scope>
    <source>
        <strain evidence="8">cv. XS01</strain>
    </source>
</reference>
<dbReference type="InterPro" id="IPR016160">
    <property type="entry name" value="Ald_DH_CS_CYS"/>
</dbReference>
<evidence type="ECO:0000256" key="4">
    <source>
        <dbReference type="RuleBase" id="RU003345"/>
    </source>
</evidence>
<dbReference type="GO" id="GO:0016620">
    <property type="term" value="F:oxidoreductase activity, acting on the aldehyde or oxo group of donors, NAD or NADP as acceptor"/>
    <property type="evidence" value="ECO:0007669"/>
    <property type="project" value="InterPro"/>
</dbReference>
<dbReference type="InterPro" id="IPR029510">
    <property type="entry name" value="Ald_DH_CS_GLU"/>
</dbReference>
<evidence type="ECO:0000313" key="8">
    <source>
        <dbReference type="Proteomes" id="UP000250235"/>
    </source>
</evidence>
<dbReference type="InterPro" id="IPR016163">
    <property type="entry name" value="Ald_DH_C"/>
</dbReference>
<name>A0A2Z6ZYC8_9LAMI</name>
<evidence type="ECO:0000256" key="5">
    <source>
        <dbReference type="SAM" id="MobiDB-lite"/>
    </source>
</evidence>
<feature type="compositionally biased region" description="Basic and acidic residues" evidence="5">
    <location>
        <begin position="35"/>
        <end position="44"/>
    </location>
</feature>
<accession>A0A2Z6ZYC8</accession>
<dbReference type="AlphaFoldDB" id="A0A2Z6ZYC8"/>